<comment type="caution">
    <text evidence="1">The sequence shown here is derived from an EMBL/GenBank/DDBJ whole genome shotgun (WGS) entry which is preliminary data.</text>
</comment>
<evidence type="ECO:0008006" key="3">
    <source>
        <dbReference type="Google" id="ProtNLM"/>
    </source>
</evidence>
<evidence type="ECO:0000313" key="1">
    <source>
        <dbReference type="EMBL" id="KAK4374995.1"/>
    </source>
</evidence>
<keyword evidence="2" id="KW-1185">Reference proteome</keyword>
<name>A0AAE1VVN5_9SOLA</name>
<dbReference type="AlphaFoldDB" id="A0AAE1VVN5"/>
<accession>A0AAE1VVN5</accession>
<dbReference type="Proteomes" id="UP001291623">
    <property type="component" value="Unassembled WGS sequence"/>
</dbReference>
<reference evidence="1" key="1">
    <citation type="submission" date="2023-12" db="EMBL/GenBank/DDBJ databases">
        <title>Genome assembly of Anisodus tanguticus.</title>
        <authorList>
            <person name="Wang Y.-J."/>
        </authorList>
    </citation>
    <scope>NUCLEOTIDE SEQUENCE</scope>
    <source>
        <strain evidence="1">KB-2021</strain>
        <tissue evidence="1">Leaf</tissue>
    </source>
</reference>
<organism evidence="1 2">
    <name type="scientific">Anisodus tanguticus</name>
    <dbReference type="NCBI Taxonomy" id="243964"/>
    <lineage>
        <taxon>Eukaryota</taxon>
        <taxon>Viridiplantae</taxon>
        <taxon>Streptophyta</taxon>
        <taxon>Embryophyta</taxon>
        <taxon>Tracheophyta</taxon>
        <taxon>Spermatophyta</taxon>
        <taxon>Magnoliopsida</taxon>
        <taxon>eudicotyledons</taxon>
        <taxon>Gunneridae</taxon>
        <taxon>Pentapetalae</taxon>
        <taxon>asterids</taxon>
        <taxon>lamiids</taxon>
        <taxon>Solanales</taxon>
        <taxon>Solanaceae</taxon>
        <taxon>Solanoideae</taxon>
        <taxon>Hyoscyameae</taxon>
        <taxon>Anisodus</taxon>
    </lineage>
</organism>
<sequence>MRGETGLGWDATENTIMEDDDWWSEDNRYKKFGSRDLSLIWFRYDALFSDVATGERARAVNQEHMSGIGVNLDREGINDIDGYDKEHFINPNDEGSDEVMIYRMWILLSSMREEIHPLMEFMSIKSIATSPSVDDPVMDKCMNVLATFPDIEGSAMYNYTCNMFLKKDVRQIFLKMTTDEARKSWLEYN</sequence>
<gene>
    <name evidence="1" type="ORF">RND71_005672</name>
</gene>
<proteinExistence type="predicted"/>
<evidence type="ECO:0000313" key="2">
    <source>
        <dbReference type="Proteomes" id="UP001291623"/>
    </source>
</evidence>
<dbReference type="EMBL" id="JAVYJV010000003">
    <property type="protein sequence ID" value="KAK4374995.1"/>
    <property type="molecule type" value="Genomic_DNA"/>
</dbReference>
<protein>
    <recommendedName>
        <fullName evidence="3">Myb/SANT-like domain-containing protein</fullName>
    </recommendedName>
</protein>